<sequence>MRKKRWIHWRWKARWTYQKESCTAESGNSEEGGFESQWMRRDVQLLKNNMRNTVRKLQVGQQRQRVAADFRNLYKDFDYVIHNYHQHIERWRETLQIIEDPYRNRAVDEGRQPAASSCSSKERPSSDPAADIFELVALLGFSIFLLYRILK</sequence>
<dbReference type="EMBL" id="BPLR01004071">
    <property type="protein sequence ID" value="GIX91883.1"/>
    <property type="molecule type" value="Genomic_DNA"/>
</dbReference>
<proteinExistence type="predicted"/>
<gene>
    <name evidence="2" type="ORF">CEXT_507031</name>
</gene>
<evidence type="ECO:0000313" key="3">
    <source>
        <dbReference type="Proteomes" id="UP001054945"/>
    </source>
</evidence>
<evidence type="ECO:0000256" key="1">
    <source>
        <dbReference type="SAM" id="MobiDB-lite"/>
    </source>
</evidence>
<dbReference type="Proteomes" id="UP001054945">
    <property type="component" value="Unassembled WGS sequence"/>
</dbReference>
<dbReference type="AlphaFoldDB" id="A0AAV4P5V9"/>
<name>A0AAV4P5V9_CAEEX</name>
<comment type="caution">
    <text evidence="2">The sequence shown here is derived from an EMBL/GenBank/DDBJ whole genome shotgun (WGS) entry which is preliminary data.</text>
</comment>
<accession>A0AAV4P5V9</accession>
<organism evidence="2 3">
    <name type="scientific">Caerostris extrusa</name>
    <name type="common">Bark spider</name>
    <name type="synonym">Caerostris bankana</name>
    <dbReference type="NCBI Taxonomy" id="172846"/>
    <lineage>
        <taxon>Eukaryota</taxon>
        <taxon>Metazoa</taxon>
        <taxon>Ecdysozoa</taxon>
        <taxon>Arthropoda</taxon>
        <taxon>Chelicerata</taxon>
        <taxon>Arachnida</taxon>
        <taxon>Araneae</taxon>
        <taxon>Araneomorphae</taxon>
        <taxon>Entelegynae</taxon>
        <taxon>Araneoidea</taxon>
        <taxon>Araneidae</taxon>
        <taxon>Caerostris</taxon>
    </lineage>
</organism>
<reference evidence="2 3" key="1">
    <citation type="submission" date="2021-06" db="EMBL/GenBank/DDBJ databases">
        <title>Caerostris extrusa draft genome.</title>
        <authorList>
            <person name="Kono N."/>
            <person name="Arakawa K."/>
        </authorList>
    </citation>
    <scope>NUCLEOTIDE SEQUENCE [LARGE SCALE GENOMIC DNA]</scope>
</reference>
<evidence type="ECO:0000313" key="2">
    <source>
        <dbReference type="EMBL" id="GIX91883.1"/>
    </source>
</evidence>
<feature type="region of interest" description="Disordered" evidence="1">
    <location>
        <begin position="108"/>
        <end position="127"/>
    </location>
</feature>
<keyword evidence="3" id="KW-1185">Reference proteome</keyword>
<protein>
    <submittedName>
        <fullName evidence="2">Uncharacterized protein</fullName>
    </submittedName>
</protein>